<organism evidence="1 2">
    <name type="scientific">Sphingomonas lycopersici</name>
    <dbReference type="NCBI Taxonomy" id="2951807"/>
    <lineage>
        <taxon>Bacteria</taxon>
        <taxon>Pseudomonadati</taxon>
        <taxon>Pseudomonadota</taxon>
        <taxon>Alphaproteobacteria</taxon>
        <taxon>Sphingomonadales</taxon>
        <taxon>Sphingomonadaceae</taxon>
        <taxon>Sphingomonas</taxon>
    </lineage>
</organism>
<protein>
    <submittedName>
        <fullName evidence="1">Uncharacterized protein</fullName>
    </submittedName>
</protein>
<proteinExistence type="predicted"/>
<dbReference type="AlphaFoldDB" id="A0AA41Z7J1"/>
<gene>
    <name evidence="1" type="ORF">NEE01_06240</name>
</gene>
<evidence type="ECO:0000313" key="1">
    <source>
        <dbReference type="EMBL" id="MCW6534383.1"/>
    </source>
</evidence>
<reference evidence="1" key="1">
    <citation type="submission" date="2022-06" db="EMBL/GenBank/DDBJ databases">
        <title>Sphingomonas sp. nov. isolated from rhizosphere soil of tomato.</title>
        <authorList>
            <person name="Dong H."/>
            <person name="Gao R."/>
        </authorList>
    </citation>
    <scope>NUCLEOTIDE SEQUENCE</scope>
    <source>
        <strain evidence="1">MMSM24</strain>
    </source>
</reference>
<dbReference type="InterPro" id="IPR054248">
    <property type="entry name" value="DUF6975"/>
</dbReference>
<name>A0AA41Z7J1_9SPHN</name>
<keyword evidence="2" id="KW-1185">Reference proteome</keyword>
<dbReference type="EMBL" id="JANFAV010000003">
    <property type="protein sequence ID" value="MCW6534383.1"/>
    <property type="molecule type" value="Genomic_DNA"/>
</dbReference>
<comment type="caution">
    <text evidence="1">The sequence shown here is derived from an EMBL/GenBank/DDBJ whole genome shotgun (WGS) entry which is preliminary data.</text>
</comment>
<accession>A0AA41Z7J1</accession>
<evidence type="ECO:0000313" key="2">
    <source>
        <dbReference type="Proteomes" id="UP001165565"/>
    </source>
</evidence>
<sequence>MATLVDADGTGNTGWPTALAYPGAPLRDLADAVHNICALHGMAPSIVEQASEAPGPDELRAWLRTTAIAFDEERTLLAALVAAVGPLPSTPGQAQSEATVLAQRHALAMLAVSDRVGCAAGAAAAFLLDWSAIRRILALAGDRVGTRLPPSPLPRASAVIAALAALGDASGTQRAVTFGAQQLLAQHRGLWELLDARASARRGN</sequence>
<dbReference type="Pfam" id="PF22391">
    <property type="entry name" value="DUF6975"/>
    <property type="match status" value="1"/>
</dbReference>
<dbReference type="Proteomes" id="UP001165565">
    <property type="component" value="Unassembled WGS sequence"/>
</dbReference>